<keyword evidence="1" id="KW-0472">Membrane</keyword>
<feature type="transmembrane region" description="Helical" evidence="1">
    <location>
        <begin position="12"/>
        <end position="34"/>
    </location>
</feature>
<dbReference type="EMBL" id="CP106878">
    <property type="protein sequence ID" value="WAA11051.1"/>
    <property type="molecule type" value="Genomic_DNA"/>
</dbReference>
<gene>
    <name evidence="2" type="ORF">OE104_07035</name>
</gene>
<dbReference type="Proteomes" id="UP001164718">
    <property type="component" value="Chromosome"/>
</dbReference>
<dbReference type="RefSeq" id="WP_275418867.1">
    <property type="nucleotide sequence ID" value="NZ_CP106878.1"/>
</dbReference>
<dbReference type="KEGG" id="faf:OE104_07035"/>
<reference evidence="2" key="1">
    <citation type="submission" date="2022-09" db="EMBL/GenBank/DDBJ databases">
        <title>Complete Genomes of Fervidibacillus albus and Fervidibacillus halotolerans isolated from tidal flat sediments.</title>
        <authorList>
            <person name="Kwon K.K."/>
            <person name="Yang S.-H."/>
            <person name="Park M.J."/>
            <person name="Oh H.-M."/>
        </authorList>
    </citation>
    <scope>NUCLEOTIDE SEQUENCE</scope>
    <source>
        <strain evidence="2">MEBiC13591</strain>
    </source>
</reference>
<evidence type="ECO:0000313" key="3">
    <source>
        <dbReference type="Proteomes" id="UP001164718"/>
    </source>
</evidence>
<keyword evidence="3" id="KW-1185">Reference proteome</keyword>
<keyword evidence="1" id="KW-1133">Transmembrane helix</keyword>
<accession>A0A9E8LXU4</accession>
<evidence type="ECO:0000313" key="2">
    <source>
        <dbReference type="EMBL" id="WAA11051.1"/>
    </source>
</evidence>
<sequence>MFLQDYYKRIGGHSLTISLYFLFIAIVFTTYSMYMNNDVFAVSIFLFFSFLYNMGAFYYFRKSISVSPQVSTMEKMKTDGCYLLKRDRHTLYFFTPKGMAPYATVVKKQKNGMEIQLLKGNVRKETIRAQRKKDSILFENPNQTCSGFLQTDGRYGYILTAIHEIVLTKVHRYEWELKMENRLVARLQIGWLPVPYTSIFPLNTPFIRFYERFDQERQKEACFILFSLLHDTK</sequence>
<protein>
    <submittedName>
        <fullName evidence="2">Uncharacterized protein</fullName>
    </submittedName>
</protein>
<dbReference type="AlphaFoldDB" id="A0A9E8LXU4"/>
<proteinExistence type="predicted"/>
<name>A0A9E8LXU4_9BACI</name>
<evidence type="ECO:0000256" key="1">
    <source>
        <dbReference type="SAM" id="Phobius"/>
    </source>
</evidence>
<feature type="transmembrane region" description="Helical" evidence="1">
    <location>
        <begin position="40"/>
        <end position="60"/>
    </location>
</feature>
<keyword evidence="1" id="KW-0812">Transmembrane</keyword>
<organism evidence="2 3">
    <name type="scientific">Fervidibacillus albus</name>
    <dbReference type="NCBI Taxonomy" id="2980026"/>
    <lineage>
        <taxon>Bacteria</taxon>
        <taxon>Bacillati</taxon>
        <taxon>Bacillota</taxon>
        <taxon>Bacilli</taxon>
        <taxon>Bacillales</taxon>
        <taxon>Bacillaceae</taxon>
        <taxon>Fervidibacillus</taxon>
    </lineage>
</organism>